<evidence type="ECO:0000256" key="1">
    <source>
        <dbReference type="ARBA" id="ARBA00001917"/>
    </source>
</evidence>
<evidence type="ECO:0000259" key="6">
    <source>
        <dbReference type="Pfam" id="PF00881"/>
    </source>
</evidence>
<comment type="similarity">
    <text evidence="2">Belongs to the nitroreductase family.</text>
</comment>
<feature type="domain" description="Putative nitroreductase TM1586" evidence="7">
    <location>
        <begin position="93"/>
        <end position="168"/>
    </location>
</feature>
<dbReference type="PANTHER" id="PTHR43673:SF2">
    <property type="entry name" value="NITROREDUCTASE"/>
    <property type="match status" value="1"/>
</dbReference>
<dbReference type="Pfam" id="PF14512">
    <property type="entry name" value="TM1586_NiRdase"/>
    <property type="match status" value="1"/>
</dbReference>
<reference evidence="8" key="1">
    <citation type="journal article" date="2021" name="PeerJ">
        <title>Extensive microbial diversity within the chicken gut microbiome revealed by metagenomics and culture.</title>
        <authorList>
            <person name="Gilroy R."/>
            <person name="Ravi A."/>
            <person name="Getino M."/>
            <person name="Pursley I."/>
            <person name="Horton D.L."/>
            <person name="Alikhan N.F."/>
            <person name="Baker D."/>
            <person name="Gharbi K."/>
            <person name="Hall N."/>
            <person name="Watson M."/>
            <person name="Adriaenssens E.M."/>
            <person name="Foster-Nyarko E."/>
            <person name="Jarju S."/>
            <person name="Secka A."/>
            <person name="Antonio M."/>
            <person name="Oren A."/>
            <person name="Chaudhuri R.R."/>
            <person name="La Ragione R."/>
            <person name="Hildebrand F."/>
            <person name="Pallen M.J."/>
        </authorList>
    </citation>
    <scope>NUCLEOTIDE SEQUENCE</scope>
    <source>
        <strain evidence="8">G3-2149</strain>
    </source>
</reference>
<dbReference type="EMBL" id="JAHLFU010000263">
    <property type="protein sequence ID" value="MBU3854647.1"/>
    <property type="molecule type" value="Genomic_DNA"/>
</dbReference>
<reference evidence="8" key="2">
    <citation type="submission" date="2021-04" db="EMBL/GenBank/DDBJ databases">
        <authorList>
            <person name="Gilroy R."/>
        </authorList>
    </citation>
    <scope>NUCLEOTIDE SEQUENCE</scope>
    <source>
        <strain evidence="8">G3-2149</strain>
    </source>
</reference>
<keyword evidence="3" id="KW-0285">Flavoprotein</keyword>
<evidence type="ECO:0000256" key="5">
    <source>
        <dbReference type="ARBA" id="ARBA00023002"/>
    </source>
</evidence>
<dbReference type="InterPro" id="IPR029478">
    <property type="entry name" value="TM1586_NiRdase"/>
</dbReference>
<proteinExistence type="inferred from homology"/>
<evidence type="ECO:0000259" key="7">
    <source>
        <dbReference type="Pfam" id="PF14512"/>
    </source>
</evidence>
<evidence type="ECO:0000256" key="2">
    <source>
        <dbReference type="ARBA" id="ARBA00007118"/>
    </source>
</evidence>
<evidence type="ECO:0000256" key="3">
    <source>
        <dbReference type="ARBA" id="ARBA00022630"/>
    </source>
</evidence>
<dbReference type="SUPFAM" id="SSF55469">
    <property type="entry name" value="FMN-dependent nitroreductase-like"/>
    <property type="match status" value="1"/>
</dbReference>
<dbReference type="Pfam" id="PF00881">
    <property type="entry name" value="Nitroreductase"/>
    <property type="match status" value="1"/>
</dbReference>
<dbReference type="Gene3D" id="3.40.109.10">
    <property type="entry name" value="NADH Oxidase"/>
    <property type="match status" value="1"/>
</dbReference>
<sequence length="170" mass="19217">MNFKELCIKRFSVRSYLPTQVPDSAVEYILECARLAPSAVNKQPWVVYVCRDETVRQQLQAAYNRSWFQQAPMYLVVCHKTDASWVRPADQKNHGDIDIAILSEHICLAAAEQGLGSCWVCNFDPEGVRAALNLEANLEPAVIIPLGYSNETETDHPKTRKPLNEICIIK</sequence>
<dbReference type="GO" id="GO:0016491">
    <property type="term" value="F:oxidoreductase activity"/>
    <property type="evidence" value="ECO:0007669"/>
    <property type="project" value="UniProtKB-KW"/>
</dbReference>
<dbReference type="Proteomes" id="UP000823865">
    <property type="component" value="Unassembled WGS sequence"/>
</dbReference>
<comment type="caution">
    <text evidence="8">The sequence shown here is derived from an EMBL/GenBank/DDBJ whole genome shotgun (WGS) entry which is preliminary data.</text>
</comment>
<accession>A0A9E2P2A8</accession>
<dbReference type="CDD" id="cd20609">
    <property type="entry name" value="nitroreductase"/>
    <property type="match status" value="1"/>
</dbReference>
<keyword evidence="5" id="KW-0560">Oxidoreductase</keyword>
<name>A0A9E2P2A8_9BACT</name>
<evidence type="ECO:0000313" key="8">
    <source>
        <dbReference type="EMBL" id="MBU3854647.1"/>
    </source>
</evidence>
<keyword evidence="4" id="KW-0288">FMN</keyword>
<organism evidence="8 9">
    <name type="scientific">Candidatus Paraprevotella stercoravium</name>
    <dbReference type="NCBI Taxonomy" id="2838725"/>
    <lineage>
        <taxon>Bacteria</taxon>
        <taxon>Pseudomonadati</taxon>
        <taxon>Bacteroidota</taxon>
        <taxon>Bacteroidia</taxon>
        <taxon>Bacteroidales</taxon>
        <taxon>Prevotellaceae</taxon>
        <taxon>Paraprevotella</taxon>
    </lineage>
</organism>
<feature type="domain" description="Nitroreductase" evidence="6">
    <location>
        <begin position="9"/>
        <end position="62"/>
    </location>
</feature>
<evidence type="ECO:0000256" key="4">
    <source>
        <dbReference type="ARBA" id="ARBA00022643"/>
    </source>
</evidence>
<dbReference type="AlphaFoldDB" id="A0A9E2P2A8"/>
<gene>
    <name evidence="8" type="ORF">H9789_12700</name>
</gene>
<dbReference type="PANTHER" id="PTHR43673">
    <property type="entry name" value="NAD(P)H NITROREDUCTASE YDGI-RELATED"/>
    <property type="match status" value="1"/>
</dbReference>
<protein>
    <submittedName>
        <fullName evidence="8">Nitroreductase family protein</fullName>
    </submittedName>
</protein>
<dbReference type="InterPro" id="IPR029479">
    <property type="entry name" value="Nitroreductase"/>
</dbReference>
<evidence type="ECO:0000313" key="9">
    <source>
        <dbReference type="Proteomes" id="UP000823865"/>
    </source>
</evidence>
<comment type="cofactor">
    <cofactor evidence="1">
        <name>FMN</name>
        <dbReference type="ChEBI" id="CHEBI:58210"/>
    </cofactor>
</comment>
<dbReference type="InterPro" id="IPR000415">
    <property type="entry name" value="Nitroreductase-like"/>
</dbReference>